<evidence type="ECO:0000313" key="1">
    <source>
        <dbReference type="EMBL" id="UUX50083.1"/>
    </source>
</evidence>
<dbReference type="Pfam" id="PF13344">
    <property type="entry name" value="Hydrolase_6"/>
    <property type="match status" value="1"/>
</dbReference>
<dbReference type="InterPro" id="IPR023214">
    <property type="entry name" value="HAD_sf"/>
</dbReference>
<proteinExistence type="predicted"/>
<accession>A0A9J7AR45</accession>
<dbReference type="InterPro" id="IPR036412">
    <property type="entry name" value="HAD-like_sf"/>
</dbReference>
<evidence type="ECO:0000313" key="2">
    <source>
        <dbReference type="Proteomes" id="UP001060336"/>
    </source>
</evidence>
<dbReference type="RefSeq" id="WP_257769091.1">
    <property type="nucleotide sequence ID" value="NZ_CP102480.1"/>
</dbReference>
<keyword evidence="2" id="KW-1185">Reference proteome</keyword>
<dbReference type="GO" id="GO:0005737">
    <property type="term" value="C:cytoplasm"/>
    <property type="evidence" value="ECO:0007669"/>
    <property type="project" value="TreeGrafter"/>
</dbReference>
<dbReference type="PANTHER" id="PTHR19288">
    <property type="entry name" value="4-NITROPHENYLPHOSPHATASE-RELATED"/>
    <property type="match status" value="1"/>
</dbReference>
<reference evidence="1" key="1">
    <citation type="submission" date="2022-08" db="EMBL/GenBank/DDBJ databases">
        <title>Nisaea acidiphila sp. nov., isolated from a marine algal debris and emended description of the genus Nisaea Urios et al. 2008.</title>
        <authorList>
            <person name="Kwon K."/>
        </authorList>
    </citation>
    <scope>NUCLEOTIDE SEQUENCE</scope>
    <source>
        <strain evidence="1">MEBiC11861</strain>
    </source>
</reference>
<gene>
    <name evidence="1" type="ORF">NUH88_22195</name>
</gene>
<name>A0A9J7AR45_9PROT</name>
<organism evidence="1 2">
    <name type="scientific">Nisaea acidiphila</name>
    <dbReference type="NCBI Taxonomy" id="1862145"/>
    <lineage>
        <taxon>Bacteria</taxon>
        <taxon>Pseudomonadati</taxon>
        <taxon>Pseudomonadota</taxon>
        <taxon>Alphaproteobacteria</taxon>
        <taxon>Rhodospirillales</taxon>
        <taxon>Thalassobaculaceae</taxon>
        <taxon>Nisaea</taxon>
    </lineage>
</organism>
<dbReference type="GO" id="GO:0016791">
    <property type="term" value="F:phosphatase activity"/>
    <property type="evidence" value="ECO:0007669"/>
    <property type="project" value="TreeGrafter"/>
</dbReference>
<dbReference type="EMBL" id="CP102480">
    <property type="protein sequence ID" value="UUX50083.1"/>
    <property type="molecule type" value="Genomic_DNA"/>
</dbReference>
<keyword evidence="1" id="KW-0378">Hydrolase</keyword>
<dbReference type="Pfam" id="PF13242">
    <property type="entry name" value="Hydrolase_like"/>
    <property type="match status" value="1"/>
</dbReference>
<protein>
    <submittedName>
        <fullName evidence="1">HAD hydrolase-like protein</fullName>
    </submittedName>
</protein>
<dbReference type="SUPFAM" id="SSF56784">
    <property type="entry name" value="HAD-like"/>
    <property type="match status" value="1"/>
</dbReference>
<dbReference type="KEGG" id="naci:NUH88_22195"/>
<sequence length="301" mass="32884">MLDMEPLSFEEAWAGYLKWAHRLPPAPPPVEPRRISGIAEIIGDFDAVILDNFGVLSLGPPVIPAGPPAYAAIRDVGAKIRVISNDGSKTLSAMLESHRRRGYHFDDDEIYAGLSLLGDMARDTGDGIWAAIGLDPLPLPPGPLQARTWTAGGIEIDDAAGLLLMDCGEFRRQAFLPVIESFRERPRPVVVCNPDVTAPYSEEMSLEPGYLAHWLADETGIEPLFLGKPFPDIYRHALRDLAQILPERILCVGDTLHTDVLGGRNLGMKTLLVETGFTRGRDPLALAEECGIWPDFIASSI</sequence>
<dbReference type="InterPro" id="IPR006357">
    <property type="entry name" value="HAD-SF_hydro_IIA"/>
</dbReference>
<dbReference type="AlphaFoldDB" id="A0A9J7AR45"/>
<dbReference type="PANTHER" id="PTHR19288:SF90">
    <property type="entry name" value="OS08G0542600 PROTEIN"/>
    <property type="match status" value="1"/>
</dbReference>
<dbReference type="Proteomes" id="UP001060336">
    <property type="component" value="Chromosome"/>
</dbReference>
<dbReference type="Gene3D" id="3.40.50.1000">
    <property type="entry name" value="HAD superfamily/HAD-like"/>
    <property type="match status" value="2"/>
</dbReference>